<evidence type="ECO:0000313" key="4">
    <source>
        <dbReference type="Proteomes" id="UP001153620"/>
    </source>
</evidence>
<evidence type="ECO:0000256" key="2">
    <source>
        <dbReference type="ARBA" id="ARBA00022737"/>
    </source>
</evidence>
<dbReference type="EMBL" id="OU895879">
    <property type="protein sequence ID" value="CAG9809785.1"/>
    <property type="molecule type" value="Genomic_DNA"/>
</dbReference>
<dbReference type="SMART" id="SM00369">
    <property type="entry name" value="LRR_TYP"/>
    <property type="match status" value="4"/>
</dbReference>
<sequence length="269" mass="31219">MKSIAQITAFVLITSQITSITSEKSINGYNKERKWYELDIDLTTFTIKSDEVISMKNTEVLAKESKFVKGFYFELNKNIEYLPTKIHEKFPNLVAYDGSNLALKEIKYQNFEKLEELQYLTLKDLTKLKNLTLRSNQLNYIDEELFKNLASLMHLDLDKNQINFLPKGIFKNMPELQEISLSDNKLQELDGDSFGKNKKLETIWLDGNDLKILSATMFDDLDKLKVVYLKGNDCVDSNFCANSDCSLKFSDMKTRIKDFCKLTEMKEVQ</sequence>
<dbReference type="AlphaFoldDB" id="A0A9N9WX87"/>
<protein>
    <submittedName>
        <fullName evidence="3">Uncharacterized protein</fullName>
    </submittedName>
</protein>
<dbReference type="PANTHER" id="PTHR24369">
    <property type="entry name" value="ANTIGEN BSP, PUTATIVE-RELATED"/>
    <property type="match status" value="1"/>
</dbReference>
<keyword evidence="1" id="KW-0433">Leucine-rich repeat</keyword>
<dbReference type="InterPro" id="IPR001611">
    <property type="entry name" value="Leu-rich_rpt"/>
</dbReference>
<dbReference type="PANTHER" id="PTHR24369:SF214">
    <property type="entry name" value="GLYCOPROTEIN V PLATELET"/>
    <property type="match status" value="1"/>
</dbReference>
<dbReference type="InterPro" id="IPR032675">
    <property type="entry name" value="LRR_dom_sf"/>
</dbReference>
<dbReference type="GO" id="GO:0005886">
    <property type="term" value="C:plasma membrane"/>
    <property type="evidence" value="ECO:0007669"/>
    <property type="project" value="TreeGrafter"/>
</dbReference>
<reference evidence="3" key="2">
    <citation type="submission" date="2022-10" db="EMBL/GenBank/DDBJ databases">
        <authorList>
            <consortium name="ENA_rothamsted_submissions"/>
            <consortium name="culmorum"/>
            <person name="King R."/>
        </authorList>
    </citation>
    <scope>NUCLEOTIDE SEQUENCE</scope>
</reference>
<name>A0A9N9WX87_9DIPT</name>
<dbReference type="Gene3D" id="3.80.10.10">
    <property type="entry name" value="Ribonuclease Inhibitor"/>
    <property type="match status" value="1"/>
</dbReference>
<dbReference type="OrthoDB" id="676979at2759"/>
<dbReference type="InterPro" id="IPR003591">
    <property type="entry name" value="Leu-rich_rpt_typical-subtyp"/>
</dbReference>
<reference evidence="3" key="1">
    <citation type="submission" date="2022-01" db="EMBL/GenBank/DDBJ databases">
        <authorList>
            <person name="King R."/>
        </authorList>
    </citation>
    <scope>NUCLEOTIDE SEQUENCE</scope>
</reference>
<organism evidence="3 4">
    <name type="scientific">Chironomus riparius</name>
    <dbReference type="NCBI Taxonomy" id="315576"/>
    <lineage>
        <taxon>Eukaryota</taxon>
        <taxon>Metazoa</taxon>
        <taxon>Ecdysozoa</taxon>
        <taxon>Arthropoda</taxon>
        <taxon>Hexapoda</taxon>
        <taxon>Insecta</taxon>
        <taxon>Pterygota</taxon>
        <taxon>Neoptera</taxon>
        <taxon>Endopterygota</taxon>
        <taxon>Diptera</taxon>
        <taxon>Nematocera</taxon>
        <taxon>Chironomoidea</taxon>
        <taxon>Chironomidae</taxon>
        <taxon>Chironominae</taxon>
        <taxon>Chironomus</taxon>
    </lineage>
</organism>
<evidence type="ECO:0000256" key="1">
    <source>
        <dbReference type="ARBA" id="ARBA00022614"/>
    </source>
</evidence>
<evidence type="ECO:0000313" key="3">
    <source>
        <dbReference type="EMBL" id="CAG9809785.1"/>
    </source>
</evidence>
<dbReference type="Pfam" id="PF13855">
    <property type="entry name" value="LRR_8"/>
    <property type="match status" value="1"/>
</dbReference>
<proteinExistence type="predicted"/>
<dbReference type="SUPFAM" id="SSF52058">
    <property type="entry name" value="L domain-like"/>
    <property type="match status" value="1"/>
</dbReference>
<keyword evidence="2" id="KW-0677">Repeat</keyword>
<accession>A0A9N9WX87</accession>
<dbReference type="InterPro" id="IPR050541">
    <property type="entry name" value="LRR_TM_domain-containing"/>
</dbReference>
<gene>
    <name evidence="3" type="ORF">CHIRRI_LOCUS12605</name>
</gene>
<keyword evidence="4" id="KW-1185">Reference proteome</keyword>
<dbReference type="Proteomes" id="UP001153620">
    <property type="component" value="Chromosome 3"/>
</dbReference>